<dbReference type="Pfam" id="PF21720">
    <property type="entry name" value="MIOS_WD40"/>
    <property type="match status" value="1"/>
</dbReference>
<organism evidence="4 5">
    <name type="scientific">Dendrothele bispora (strain CBS 962.96)</name>
    <dbReference type="NCBI Taxonomy" id="1314807"/>
    <lineage>
        <taxon>Eukaryota</taxon>
        <taxon>Fungi</taxon>
        <taxon>Dikarya</taxon>
        <taxon>Basidiomycota</taxon>
        <taxon>Agaricomycotina</taxon>
        <taxon>Agaricomycetes</taxon>
        <taxon>Agaricomycetidae</taxon>
        <taxon>Agaricales</taxon>
        <taxon>Agaricales incertae sedis</taxon>
        <taxon>Dendrothele</taxon>
    </lineage>
</organism>
<feature type="region of interest" description="Disordered" evidence="2">
    <location>
        <begin position="575"/>
        <end position="625"/>
    </location>
</feature>
<dbReference type="GO" id="GO:0005737">
    <property type="term" value="C:cytoplasm"/>
    <property type="evidence" value="ECO:0007669"/>
    <property type="project" value="TreeGrafter"/>
</dbReference>
<dbReference type="PANTHER" id="PTHR16453">
    <property type="entry name" value="WD40 DOMAIN-CONTAINING PROTEIN MIO FAMILY MEMBER"/>
    <property type="match status" value="1"/>
</dbReference>
<dbReference type="GO" id="GO:1904263">
    <property type="term" value="P:positive regulation of TORC1 signaling"/>
    <property type="evidence" value="ECO:0007669"/>
    <property type="project" value="TreeGrafter"/>
</dbReference>
<feature type="compositionally biased region" description="Polar residues" evidence="2">
    <location>
        <begin position="1522"/>
        <end position="1531"/>
    </location>
</feature>
<gene>
    <name evidence="4" type="ORF">K435DRAFT_849750</name>
</gene>
<evidence type="ECO:0000256" key="1">
    <source>
        <dbReference type="ARBA" id="ARBA00009713"/>
    </source>
</evidence>
<dbReference type="OrthoDB" id="341486at2759"/>
<evidence type="ECO:0000259" key="3">
    <source>
        <dbReference type="Pfam" id="PF17034"/>
    </source>
</evidence>
<feature type="compositionally biased region" description="Low complexity" evidence="2">
    <location>
        <begin position="371"/>
        <end position="390"/>
    </location>
</feature>
<feature type="compositionally biased region" description="Low complexity" evidence="2">
    <location>
        <begin position="281"/>
        <end position="321"/>
    </location>
</feature>
<dbReference type="Proteomes" id="UP000297245">
    <property type="component" value="Unassembled WGS sequence"/>
</dbReference>
<comment type="similarity">
    <text evidence="1">Belongs to the WD repeat mio family.</text>
</comment>
<accession>A0A4S8MSX2</accession>
<feature type="region of interest" description="Disordered" evidence="2">
    <location>
        <begin position="489"/>
        <end position="514"/>
    </location>
</feature>
<feature type="region of interest" description="Disordered" evidence="2">
    <location>
        <begin position="1721"/>
        <end position="1751"/>
    </location>
</feature>
<feature type="region of interest" description="Disordered" evidence="2">
    <location>
        <begin position="899"/>
        <end position="936"/>
    </location>
</feature>
<reference evidence="4 5" key="1">
    <citation type="journal article" date="2019" name="Nat. Ecol. Evol.">
        <title>Megaphylogeny resolves global patterns of mushroom evolution.</title>
        <authorList>
            <person name="Varga T."/>
            <person name="Krizsan K."/>
            <person name="Foldi C."/>
            <person name="Dima B."/>
            <person name="Sanchez-Garcia M."/>
            <person name="Sanchez-Ramirez S."/>
            <person name="Szollosi G.J."/>
            <person name="Szarkandi J.G."/>
            <person name="Papp V."/>
            <person name="Albert L."/>
            <person name="Andreopoulos W."/>
            <person name="Angelini C."/>
            <person name="Antonin V."/>
            <person name="Barry K.W."/>
            <person name="Bougher N.L."/>
            <person name="Buchanan P."/>
            <person name="Buyck B."/>
            <person name="Bense V."/>
            <person name="Catcheside P."/>
            <person name="Chovatia M."/>
            <person name="Cooper J."/>
            <person name="Damon W."/>
            <person name="Desjardin D."/>
            <person name="Finy P."/>
            <person name="Geml J."/>
            <person name="Haridas S."/>
            <person name="Hughes K."/>
            <person name="Justo A."/>
            <person name="Karasinski D."/>
            <person name="Kautmanova I."/>
            <person name="Kiss B."/>
            <person name="Kocsube S."/>
            <person name="Kotiranta H."/>
            <person name="LaButti K.M."/>
            <person name="Lechner B.E."/>
            <person name="Liimatainen K."/>
            <person name="Lipzen A."/>
            <person name="Lukacs Z."/>
            <person name="Mihaltcheva S."/>
            <person name="Morgado L.N."/>
            <person name="Niskanen T."/>
            <person name="Noordeloos M.E."/>
            <person name="Ohm R.A."/>
            <person name="Ortiz-Santana B."/>
            <person name="Ovrebo C."/>
            <person name="Racz N."/>
            <person name="Riley R."/>
            <person name="Savchenko A."/>
            <person name="Shiryaev A."/>
            <person name="Soop K."/>
            <person name="Spirin V."/>
            <person name="Szebenyi C."/>
            <person name="Tomsovsky M."/>
            <person name="Tulloss R.E."/>
            <person name="Uehling J."/>
            <person name="Grigoriev I.V."/>
            <person name="Vagvolgyi C."/>
            <person name="Papp T."/>
            <person name="Martin F.M."/>
            <person name="Miettinen O."/>
            <person name="Hibbett D.S."/>
            <person name="Nagy L.G."/>
        </authorList>
    </citation>
    <scope>NUCLEOTIDE SEQUENCE [LARGE SCALE GENOMIC DNA]</scope>
    <source>
        <strain evidence="4 5">CBS 962.96</strain>
    </source>
</reference>
<feature type="domain" description="GATOR2 complex protein MIO zinc-ribbon like" evidence="3">
    <location>
        <begin position="1688"/>
        <end position="1821"/>
    </location>
</feature>
<sequence length="1869" mass="200380">MKQVLWSPLSTSTFLVGGGSQLTLYNYRNDKIDLVTSIDDLNVRQGSSLQCFAWCPSKSIDDLVAVGHSTGRVDLLRLGPSRHAEPGSVVSLPVRNQRPCSALSWRDSSYLAVGLDKVRGDASLLVWDITQSLPVFSNRTIASTTSINNARIIQQAQAELVSAVAWSTGSNSLLLTSISNRWLRLFDIREGGTPIVNIASKVHGITIDPFDENRFACWGDGVVNIWDLRKLTGNNGGSSTTGSNSSGTTAHPILSFTEHDAAGDGGVSALYNPHFPVASPLSSPLTSSSSPAASAFSSSRTASRLRTQSAGGSSSTTLAGTPLPPYRHAMFSSTRRGTLATLAKDAACVRVWDVLEAKAYSLYSSNLPKGSQNQVVSEQQPQQQASNAVPTSKRSWASLAAYMPGGGDEKEAPTLPQIQLQRRSSSIHDLGARGREKDFLVLADTKRTSPFFCPDSKNSSNPNAPSSASSAPSPTALSSFAFIPSPFSTTSYHRSCSDDSDTSDSESERERLDLESVHAQLSGKVETKVLLLAPSGSLAISTVQDAPKYRGSWSARGEMILDYAEEVFPSIIAVSPMEGEPESRSTRDKARDSKRSLSRPKSKSRSISRSKRESEKQKKQANKVEKVKEKYGQVLQTLQTDVSMVMKARAEKGYSVDDPILNVSILRDTGRWISEDSTLEAANVGNENTKLGLGLDDLLADTWEWVANAHRLLSTPTSLIYGWDFAYAGVWDLWIGPRGVPRYHSATTGQSGVQMRSHDHTNAEKDHIPLPNISHRMPAPLGPQSSLSSIASAGSDDSTGTVASVATGTSSGTSGRGGPGFGGFGKPTPESPPLRGYETPSRSDSLSSISSMTSMGLGRFEAGMISSSPASSSIHSHASSYTGGGSGSMTGSIASFTGSAGSGSGGSVSGSHHGSLGSNISTGLGLHNPNTSYDDGRQDEIKILEEEATPVHKDRLELLPDSDLLRSHRERAETRREPGSPGFLSTKNQRQQQSGHRTRRSWSPSVAGRLGGSGLGSSSNAVNTDDSSTPRGVGGAIPSEEGEWFAALEVLGARADAQSSVEHGVMSGISAGKLKSSNRHSWNANNQWNAWSPCIPVPTTRLLQRKICLEMLGWGFIMRERDSDWDALETGTATVTDEPILGLKDAIRKWELYGLKDMEHGTEGTKIKITWDGYARAACWLVLMGKYEAAAQCLLRSGDESHHMMSGTIIALAPFCTAQYVLSTSASTSSLVGSASFIAPNLKPNPATQANLTPTPTRTQLPSVYSHVPKNLPTLTQNIPTPRLSPALRDHYTKLTNKLQDPYLKLLLTHMTQLALDSDSSNQNAQNTANTGISIYAFPGPVASSGLTSGQNPSPTRTPLLYVLESHEMQIHLPFRERLAMAFAFLDDEGVTEYLRRIWEVCHPDSHGYTHNYPYGESYAFSTSSSDSGSGLQRSRSRTSSSQSSQGDISMSLRRRKSWDGAGGGGTEAHASGAGVRQGSLSRTSTRESIRSSFGRTSESVNESHPDHSASGLKKSRKGDTSKLSQTTRTGEPSPPQHVGGDIDALIVVGAGTAEGREVLRRWVDRVGDVQSAAMLGWLGACVGVNPSSAAGKENMRGRKGNNLNPSGLQALSRPKASGYSMDLRVERWVEAYRDLLDGLRMFHSRVEFDIARGEILRGALLQNSSTIGPASYPLQEPLVPRQILIRCNYCNKSIVPPSPTTVTSTAQAQTQVSGLGLSLGTGPARTHRHSNQGSTDSGTRNVTGATKKNKPTVCPSCKRSLPRCSVCLMTLGIVPDAMREIELSDASSGSRIKDTMDEAIIICQTCRHGGHASHILEWFFGTDEADIPEQDDAQARIYSRLNLVGRGSTKVARTCPVADCNCHCADEM</sequence>
<dbReference type="InterPro" id="IPR037593">
    <property type="entry name" value="MIOS/Sea4"/>
</dbReference>
<feature type="compositionally biased region" description="Basic and acidic residues" evidence="2">
    <location>
        <begin position="581"/>
        <end position="595"/>
    </location>
</feature>
<protein>
    <recommendedName>
        <fullName evidence="3">GATOR2 complex protein MIO zinc-ribbon like domain-containing protein</fullName>
    </recommendedName>
</protein>
<feature type="compositionally biased region" description="Gly residues" evidence="2">
    <location>
        <begin position="814"/>
        <end position="825"/>
    </location>
</feature>
<feature type="region of interest" description="Disordered" evidence="2">
    <location>
        <begin position="451"/>
        <end position="475"/>
    </location>
</feature>
<proteinExistence type="inferred from homology"/>
<feature type="compositionally biased region" description="Low complexity" evidence="2">
    <location>
        <begin position="867"/>
        <end position="881"/>
    </location>
</feature>
<evidence type="ECO:0000313" key="5">
    <source>
        <dbReference type="Proteomes" id="UP000297245"/>
    </source>
</evidence>
<feature type="compositionally biased region" description="Low complexity" evidence="2">
    <location>
        <begin position="1422"/>
        <end position="1452"/>
    </location>
</feature>
<feature type="compositionally biased region" description="Basic residues" evidence="2">
    <location>
        <begin position="596"/>
        <end position="609"/>
    </location>
</feature>
<dbReference type="EMBL" id="ML179047">
    <property type="protein sequence ID" value="THV05759.1"/>
    <property type="molecule type" value="Genomic_DNA"/>
</dbReference>
<feature type="compositionally biased region" description="Low complexity" evidence="2">
    <location>
        <begin position="909"/>
        <end position="921"/>
    </location>
</feature>
<feature type="region of interest" description="Disordered" evidence="2">
    <location>
        <begin position="369"/>
        <end position="391"/>
    </location>
</feature>
<feature type="compositionally biased region" description="Basic and acidic residues" evidence="2">
    <location>
        <begin position="610"/>
        <end position="625"/>
    </location>
</feature>
<keyword evidence="5" id="KW-1185">Reference proteome</keyword>
<evidence type="ECO:0000313" key="4">
    <source>
        <dbReference type="EMBL" id="THV05759.1"/>
    </source>
</evidence>
<feature type="region of interest" description="Disordered" evidence="2">
    <location>
        <begin position="1422"/>
        <end position="1542"/>
    </location>
</feature>
<feature type="region of interest" description="Disordered" evidence="2">
    <location>
        <begin position="953"/>
        <end position="1038"/>
    </location>
</feature>
<feature type="compositionally biased region" description="Basic and acidic residues" evidence="2">
    <location>
        <begin position="953"/>
        <end position="978"/>
    </location>
</feature>
<feature type="compositionally biased region" description="Polar residues" evidence="2">
    <location>
        <begin position="983"/>
        <end position="995"/>
    </location>
</feature>
<dbReference type="Gene3D" id="2.130.10.10">
    <property type="entry name" value="YVTN repeat-like/Quinoprotein amine dehydrogenase"/>
    <property type="match status" value="1"/>
</dbReference>
<feature type="compositionally biased region" description="Polar residues" evidence="2">
    <location>
        <begin position="1732"/>
        <end position="1747"/>
    </location>
</feature>
<dbReference type="InterPro" id="IPR015943">
    <property type="entry name" value="WD40/YVTN_repeat-like_dom_sf"/>
</dbReference>
<evidence type="ECO:0000256" key="2">
    <source>
        <dbReference type="SAM" id="MobiDB-lite"/>
    </source>
</evidence>
<dbReference type="SUPFAM" id="SSF50978">
    <property type="entry name" value="WD40 repeat-like"/>
    <property type="match status" value="1"/>
</dbReference>
<name>A0A4S8MSX2_DENBC</name>
<feature type="region of interest" description="Disordered" evidence="2">
    <location>
        <begin position="867"/>
        <end position="887"/>
    </location>
</feature>
<dbReference type="InterPro" id="IPR031488">
    <property type="entry name" value="Zn_ribbon_mio"/>
</dbReference>
<dbReference type="InterPro" id="IPR036322">
    <property type="entry name" value="WD40_repeat_dom_sf"/>
</dbReference>
<feature type="region of interest" description="Disordered" evidence="2">
    <location>
        <begin position="281"/>
        <end position="323"/>
    </location>
</feature>
<feature type="region of interest" description="Disordered" evidence="2">
    <location>
        <begin position="1592"/>
        <end position="1612"/>
    </location>
</feature>
<dbReference type="CDD" id="cd16691">
    <property type="entry name" value="mRING-H2-C3H3C2_Mio"/>
    <property type="match status" value="1"/>
</dbReference>
<feature type="region of interest" description="Disordered" evidence="2">
    <location>
        <begin position="746"/>
        <end position="850"/>
    </location>
</feature>
<dbReference type="Pfam" id="PF17034">
    <property type="entry name" value="zinc_ribbon_16"/>
    <property type="match status" value="1"/>
</dbReference>
<feature type="compositionally biased region" description="Low complexity" evidence="2">
    <location>
        <begin position="785"/>
        <end position="813"/>
    </location>
</feature>
<dbReference type="PANTHER" id="PTHR16453:SF9">
    <property type="entry name" value="GATOR COMPLEX PROTEIN MIOS"/>
    <property type="match status" value="1"/>
</dbReference>
<feature type="compositionally biased region" description="Low complexity" evidence="2">
    <location>
        <begin position="454"/>
        <end position="475"/>
    </location>
</feature>
<feature type="compositionally biased region" description="Basic and acidic residues" evidence="2">
    <location>
        <begin position="756"/>
        <end position="768"/>
    </location>
</feature>